<protein>
    <submittedName>
        <fullName evidence="2">Stage II sporulation protein P</fullName>
    </submittedName>
</protein>
<proteinExistence type="predicted"/>
<dbReference type="HOGENOM" id="CLU_040895_2_0_9"/>
<sequence length="414" mass="46424" precursor="true">MIKRYKYKKARAIAFVVLRTTIIMLAVYLAVKIGIAFGDFLYNCDKVVIASVDVDNYRSALRKSLPIIDTIYNSGTSSNSLSGYMSGFFNDLFHFDLNSPITILNAESSIFHSYYSNDYQKLLAKENVSDYKKFNFSEIAKDDGNGGQYAEPVTSSIYIEENDEPKNNDGNAISYGNIAISNGTKYKINIEEIMKEPLKMNFTKKGPEILIYHTHTSEGYLRDLSNLNKEGVQTRTTDNRWNVVRVGEELAQILRKEYGVEVIHNAAVHDNPGTSGAYGRSLNTATNILKSYPSIKMVIDLHRDGLNKEHLRVVSDINGKKAAKIMFVVGTDSTGLSHPNWKENLKLAITLQEKLNRKYPGLTRPILISENRYNQHLSKGAMLVEVGGDGNLISECLESMKYLAEAIGEIVNNK</sequence>
<dbReference type="eggNOG" id="COG0860">
    <property type="taxonomic scope" value="Bacteria"/>
</dbReference>
<gene>
    <name evidence="2" type="ordered locus">Clocl_2775</name>
</gene>
<accession>G8M319</accession>
<dbReference type="Proteomes" id="UP000005435">
    <property type="component" value="Chromosome"/>
</dbReference>
<reference evidence="2 3" key="2">
    <citation type="journal article" date="2012" name="Stand. Genomic Sci.">
        <title>Complete Genome Sequence of Clostridium clariflavum DSM 19732.</title>
        <authorList>
            <person name="Izquierdo J.A."/>
            <person name="Goodwin L."/>
            <person name="Davenport K.W."/>
            <person name="Teshima H."/>
            <person name="Bruce D."/>
            <person name="Detter C."/>
            <person name="Tapia R."/>
            <person name="Han S."/>
            <person name="Land M."/>
            <person name="Hauser L."/>
            <person name="Jeffries C.D."/>
            <person name="Han J."/>
            <person name="Pitluck S."/>
            <person name="Nolan M."/>
            <person name="Chen A."/>
            <person name="Huntemann M."/>
            <person name="Mavromatis K."/>
            <person name="Mikhailova N."/>
            <person name="Liolios K."/>
            <person name="Woyke T."/>
            <person name="Lynd L.R."/>
        </authorList>
    </citation>
    <scope>NUCLEOTIDE SEQUENCE [LARGE SCALE GENOMIC DNA]</scope>
    <source>
        <strain evidence="3">DSM 19732 / NBRC 101661 / EBR45</strain>
    </source>
</reference>
<name>G8M319_ACECE</name>
<organism evidence="2 3">
    <name type="scientific">Acetivibrio clariflavus (strain DSM 19732 / NBRC 101661 / EBR45)</name>
    <name type="common">Clostridium clariflavum</name>
    <dbReference type="NCBI Taxonomy" id="720554"/>
    <lineage>
        <taxon>Bacteria</taxon>
        <taxon>Bacillati</taxon>
        <taxon>Bacillota</taxon>
        <taxon>Clostridia</taxon>
        <taxon>Eubacteriales</taxon>
        <taxon>Oscillospiraceae</taxon>
        <taxon>Acetivibrio</taxon>
    </lineage>
</organism>
<keyword evidence="1" id="KW-0812">Transmembrane</keyword>
<keyword evidence="1" id="KW-1133">Transmembrane helix</keyword>
<dbReference type="KEGG" id="ccl:Clocl_2775"/>
<evidence type="ECO:0000313" key="3">
    <source>
        <dbReference type="Proteomes" id="UP000005435"/>
    </source>
</evidence>
<keyword evidence="1" id="KW-0472">Membrane</keyword>
<dbReference type="EMBL" id="CP003065">
    <property type="protein sequence ID" value="AEV69328.1"/>
    <property type="molecule type" value="Genomic_DNA"/>
</dbReference>
<dbReference type="InterPro" id="IPR010897">
    <property type="entry name" value="Spore_II_P"/>
</dbReference>
<dbReference type="STRING" id="720554.Clocl_2775"/>
<dbReference type="OrthoDB" id="1633470at2"/>
<evidence type="ECO:0000256" key="1">
    <source>
        <dbReference type="SAM" id="Phobius"/>
    </source>
</evidence>
<dbReference type="AlphaFoldDB" id="G8M319"/>
<keyword evidence="3" id="KW-1185">Reference proteome</keyword>
<reference evidence="3" key="1">
    <citation type="submission" date="2011-12" db="EMBL/GenBank/DDBJ databases">
        <title>Complete sequence of Clostridium clariflavum DSM 19732.</title>
        <authorList>
            <consortium name="US DOE Joint Genome Institute"/>
            <person name="Lucas S."/>
            <person name="Han J."/>
            <person name="Lapidus A."/>
            <person name="Cheng J.-F."/>
            <person name="Goodwin L."/>
            <person name="Pitluck S."/>
            <person name="Peters L."/>
            <person name="Teshima H."/>
            <person name="Detter J.C."/>
            <person name="Han C."/>
            <person name="Tapia R."/>
            <person name="Land M."/>
            <person name="Hauser L."/>
            <person name="Kyrpides N."/>
            <person name="Ivanova N."/>
            <person name="Pagani I."/>
            <person name="Kitzmiller T."/>
            <person name="Lynd L."/>
            <person name="Izquierdo J."/>
            <person name="Woyke T."/>
        </authorList>
    </citation>
    <scope>NUCLEOTIDE SEQUENCE [LARGE SCALE GENOMIC DNA]</scope>
    <source>
        <strain evidence="3">DSM 19732 / NBRC 101661 / EBR45</strain>
    </source>
</reference>
<evidence type="ECO:0000313" key="2">
    <source>
        <dbReference type="EMBL" id="AEV69328.1"/>
    </source>
</evidence>
<feature type="transmembrane region" description="Helical" evidence="1">
    <location>
        <begin position="12"/>
        <end position="31"/>
    </location>
</feature>
<dbReference type="RefSeq" id="WP_014255879.1">
    <property type="nucleotide sequence ID" value="NC_016627.1"/>
</dbReference>
<dbReference type="NCBIfam" id="TIGR02867">
    <property type="entry name" value="spore_II_P"/>
    <property type="match status" value="1"/>
</dbReference>
<dbReference type="Pfam" id="PF07454">
    <property type="entry name" value="SpoIIP"/>
    <property type="match status" value="1"/>
</dbReference>